<protein>
    <submittedName>
        <fullName evidence="1">Uncharacterized protein</fullName>
    </submittedName>
</protein>
<keyword evidence="2" id="KW-1185">Reference proteome</keyword>
<evidence type="ECO:0000313" key="2">
    <source>
        <dbReference type="Proteomes" id="UP000248795"/>
    </source>
</evidence>
<accession>A0A2W2BIW5</accession>
<dbReference type="EMBL" id="QKVK01000008">
    <property type="protein sequence ID" value="PZF75827.1"/>
    <property type="molecule type" value="Genomic_DNA"/>
</dbReference>
<dbReference type="AlphaFoldDB" id="A0A2W2BIW5"/>
<organism evidence="1 2">
    <name type="scientific">Aestuariivirga litoralis</name>
    <dbReference type="NCBI Taxonomy" id="2650924"/>
    <lineage>
        <taxon>Bacteria</taxon>
        <taxon>Pseudomonadati</taxon>
        <taxon>Pseudomonadota</taxon>
        <taxon>Alphaproteobacteria</taxon>
        <taxon>Hyphomicrobiales</taxon>
        <taxon>Aestuariivirgaceae</taxon>
        <taxon>Aestuariivirga</taxon>
    </lineage>
</organism>
<evidence type="ECO:0000313" key="1">
    <source>
        <dbReference type="EMBL" id="PZF75827.1"/>
    </source>
</evidence>
<gene>
    <name evidence="1" type="ORF">DK847_16530</name>
</gene>
<reference evidence="2" key="1">
    <citation type="submission" date="2018-06" db="EMBL/GenBank/DDBJ databases">
        <title>Aestuariibacter litoralis strain KCTC 52945T.</title>
        <authorList>
            <person name="Li X."/>
            <person name="Salam N."/>
            <person name="Li J.-L."/>
            <person name="Chen Y.-M."/>
            <person name="Yang Z.-W."/>
            <person name="Zhang L.-Y."/>
            <person name="Han M.-X."/>
            <person name="Xiao M."/>
            <person name="Li W.-J."/>
        </authorList>
    </citation>
    <scope>NUCLEOTIDE SEQUENCE [LARGE SCALE GENOMIC DNA]</scope>
    <source>
        <strain evidence="2">KCTC 52945</strain>
    </source>
</reference>
<comment type="caution">
    <text evidence="1">The sequence shown here is derived from an EMBL/GenBank/DDBJ whole genome shotgun (WGS) entry which is preliminary data.</text>
</comment>
<name>A0A2W2BIW5_9HYPH</name>
<proteinExistence type="predicted"/>
<sequence>MEIFTMHPGLTLSPLLTPKPNAAGRSKTVLAEQRLVVMEACDDLLRSLGAALPEDCDYEPPSGTNGDMARKAWVERISLVEALRDEITMEAMKITIDWNPNS</sequence>
<dbReference type="Proteomes" id="UP000248795">
    <property type="component" value="Unassembled WGS sequence"/>
</dbReference>